<keyword evidence="2" id="KW-1185">Reference proteome</keyword>
<evidence type="ECO:0000313" key="2">
    <source>
        <dbReference type="Proteomes" id="UP000436047"/>
    </source>
</evidence>
<reference evidence="1 2" key="1">
    <citation type="submission" date="2019-08" db="EMBL/GenBank/DDBJ databases">
        <title>In-depth cultivation of the pig gut microbiome towards novel bacterial diversity and tailored functional studies.</title>
        <authorList>
            <person name="Wylensek D."/>
            <person name="Hitch T.C.A."/>
            <person name="Clavel T."/>
        </authorList>
    </citation>
    <scope>NUCLEOTIDE SEQUENCE [LARGE SCALE GENOMIC DNA]</scope>
    <source>
        <strain evidence="1 2">WCA-389-WT-23B</strain>
    </source>
</reference>
<dbReference type="RefSeq" id="WP_154466000.1">
    <property type="nucleotide sequence ID" value="NZ_VUMI01000029.1"/>
</dbReference>
<comment type="caution">
    <text evidence="1">The sequence shown here is derived from an EMBL/GenBank/DDBJ whole genome shotgun (WGS) entry which is preliminary data.</text>
</comment>
<sequence>MDFKSEKYLHIHDWNYWWCVYHCADGWDDPDTAEFCLTEDAAGKEFFFHFDFYNLPALHQTIRNGEFMEPESPDYPNFLKQAERLRNGEQDWFVGALYYPHFSPDLAFCNAPARSSNPLTQLLSPSVPPHYGVIFLREERPLSPEVLTVWVERLSCPLFGVPFCCTLADVPTRQTVMKNFEEEMRLFDGTNPET</sequence>
<accession>A0A6N7WKF5</accession>
<organism evidence="1 2">
    <name type="scientific">Eisenbergiella porci</name>
    <dbReference type="NCBI Taxonomy" id="2652274"/>
    <lineage>
        <taxon>Bacteria</taxon>
        <taxon>Bacillati</taxon>
        <taxon>Bacillota</taxon>
        <taxon>Clostridia</taxon>
        <taxon>Lachnospirales</taxon>
        <taxon>Lachnospiraceae</taxon>
        <taxon>Eisenbergiella</taxon>
    </lineage>
</organism>
<dbReference type="EMBL" id="VUMI01000029">
    <property type="protein sequence ID" value="MSS89900.1"/>
    <property type="molecule type" value="Genomic_DNA"/>
</dbReference>
<name>A0A6N7WKF5_9FIRM</name>
<evidence type="ECO:0000313" key="1">
    <source>
        <dbReference type="EMBL" id="MSS89900.1"/>
    </source>
</evidence>
<protein>
    <submittedName>
        <fullName evidence="1">Uncharacterized protein</fullName>
    </submittedName>
</protein>
<gene>
    <name evidence="1" type="ORF">FYJ45_16905</name>
</gene>
<dbReference type="Proteomes" id="UP000436047">
    <property type="component" value="Unassembled WGS sequence"/>
</dbReference>
<proteinExistence type="predicted"/>
<dbReference type="GeneID" id="86054720"/>
<dbReference type="AlphaFoldDB" id="A0A6N7WKF5"/>